<evidence type="ECO:0000256" key="11">
    <source>
        <dbReference type="RuleBase" id="RU367094"/>
    </source>
</evidence>
<protein>
    <recommendedName>
        <fullName evidence="11">Feruloyl esterase C</fullName>
        <ecNumber evidence="11">3.1.1.73</ecNumber>
    </recommendedName>
    <alternativeName>
        <fullName evidence="11">Ferulic acid esterase C</fullName>
    </alternativeName>
</protein>
<evidence type="ECO:0000256" key="6">
    <source>
        <dbReference type="ARBA" id="ARBA00022801"/>
    </source>
</evidence>
<comment type="catalytic activity">
    <reaction evidence="10 11">
        <text>feruloyl-polysaccharide + H2O = ferulate + polysaccharide.</text>
        <dbReference type="EC" id="3.1.1.73"/>
    </reaction>
</comment>
<dbReference type="InterPro" id="IPR043595">
    <property type="entry name" value="FaeB/C/D"/>
</dbReference>
<feature type="region of interest" description="Disordered" evidence="12">
    <location>
        <begin position="275"/>
        <end position="349"/>
    </location>
</feature>
<evidence type="ECO:0000256" key="2">
    <source>
        <dbReference type="ARBA" id="ARBA00010278"/>
    </source>
</evidence>
<keyword evidence="4 11" id="KW-0858">Xylan degradation</keyword>
<dbReference type="PROSITE" id="PS51257">
    <property type="entry name" value="PROKAR_LIPOPROTEIN"/>
    <property type="match status" value="1"/>
</dbReference>
<comment type="subcellular location">
    <subcellularLocation>
        <location evidence="1 11">Secreted</location>
    </subcellularLocation>
</comment>
<comment type="function">
    <text evidence="9 11">Involved in degradation of plant cell walls. Hydrolyzes the feruloyl-arabinose ester bond in arabinoxylans, and the feruloyl-galactose ester bond in pectin. Active against paranitrophenyl-acetate, methyl ferulate and wheat arabinoxylan.</text>
</comment>
<comment type="similarity">
    <text evidence="2 11">Belongs to the faeC family.</text>
</comment>
<feature type="compositionally biased region" description="Low complexity" evidence="12">
    <location>
        <begin position="339"/>
        <end position="349"/>
    </location>
</feature>
<dbReference type="Proteomes" id="UP000803884">
    <property type="component" value="Unassembled WGS sequence"/>
</dbReference>
<evidence type="ECO:0000256" key="5">
    <source>
        <dbReference type="ARBA" id="ARBA00022729"/>
    </source>
</evidence>
<keyword evidence="6 11" id="KW-0378">Hydrolase</keyword>
<gene>
    <name evidence="13" type="ORF">WHR41_06630</name>
</gene>
<evidence type="ECO:0000313" key="14">
    <source>
        <dbReference type="Proteomes" id="UP000803884"/>
    </source>
</evidence>
<dbReference type="InterPro" id="IPR029058">
    <property type="entry name" value="AB_hydrolase_fold"/>
</dbReference>
<evidence type="ECO:0000256" key="8">
    <source>
        <dbReference type="ARBA" id="ARBA00023326"/>
    </source>
</evidence>
<evidence type="ECO:0000256" key="10">
    <source>
        <dbReference type="ARBA" id="ARBA00034075"/>
    </source>
</evidence>
<dbReference type="EC" id="3.1.1.73" evidence="11"/>
<name>A0AB34KIK3_9PEZI</name>
<dbReference type="GO" id="GO:0030600">
    <property type="term" value="F:feruloyl esterase activity"/>
    <property type="evidence" value="ECO:0007669"/>
    <property type="project" value="UniProtKB-UniRule"/>
</dbReference>
<dbReference type="RefSeq" id="XP_069228013.1">
    <property type="nucleotide sequence ID" value="XM_069375235.1"/>
</dbReference>
<dbReference type="SUPFAM" id="SSF53474">
    <property type="entry name" value="alpha/beta-Hydrolases"/>
    <property type="match status" value="1"/>
</dbReference>
<dbReference type="AlphaFoldDB" id="A0AB34KIK3"/>
<evidence type="ECO:0000256" key="9">
    <source>
        <dbReference type="ARBA" id="ARBA00025250"/>
    </source>
</evidence>
<dbReference type="GO" id="GO:0005576">
    <property type="term" value="C:extracellular region"/>
    <property type="evidence" value="ECO:0007669"/>
    <property type="project" value="UniProtKB-SubCell"/>
</dbReference>
<evidence type="ECO:0000256" key="7">
    <source>
        <dbReference type="ARBA" id="ARBA00023277"/>
    </source>
</evidence>
<keyword evidence="7 11" id="KW-0119">Carbohydrate metabolism</keyword>
<feature type="compositionally biased region" description="Pro residues" evidence="12">
    <location>
        <begin position="328"/>
        <end position="338"/>
    </location>
</feature>
<organism evidence="13 14">
    <name type="scientific">Cladosporium halotolerans</name>
    <dbReference type="NCBI Taxonomy" id="1052096"/>
    <lineage>
        <taxon>Eukaryota</taxon>
        <taxon>Fungi</taxon>
        <taxon>Dikarya</taxon>
        <taxon>Ascomycota</taxon>
        <taxon>Pezizomycotina</taxon>
        <taxon>Dothideomycetes</taxon>
        <taxon>Dothideomycetidae</taxon>
        <taxon>Cladosporiales</taxon>
        <taxon>Cladosporiaceae</taxon>
        <taxon>Cladosporium</taxon>
    </lineage>
</organism>
<feature type="compositionally biased region" description="Low complexity" evidence="12">
    <location>
        <begin position="275"/>
        <end position="327"/>
    </location>
</feature>
<evidence type="ECO:0000256" key="12">
    <source>
        <dbReference type="SAM" id="MobiDB-lite"/>
    </source>
</evidence>
<accession>A0AB34KIK3</accession>
<evidence type="ECO:0000256" key="1">
    <source>
        <dbReference type="ARBA" id="ARBA00004613"/>
    </source>
</evidence>
<dbReference type="GeneID" id="96008073"/>
<dbReference type="PANTHER" id="PTHR38050">
    <property type="match status" value="1"/>
</dbReference>
<dbReference type="PANTHER" id="PTHR38050:SF1">
    <property type="entry name" value="FERULOYL ESTERASE C"/>
    <property type="match status" value="1"/>
</dbReference>
<feature type="chain" id="PRO_5044048328" description="Feruloyl esterase C" evidence="11">
    <location>
        <begin position="19"/>
        <end position="349"/>
    </location>
</feature>
<proteinExistence type="inferred from homology"/>
<comment type="caution">
    <text evidence="13">The sequence shown here is derived from an EMBL/GenBank/DDBJ whole genome shotgun (WGS) entry which is preliminary data.</text>
</comment>
<dbReference type="GO" id="GO:0045493">
    <property type="term" value="P:xylan catabolic process"/>
    <property type="evidence" value="ECO:0007669"/>
    <property type="project" value="UniProtKB-UniRule"/>
</dbReference>
<keyword evidence="14" id="KW-1185">Reference proteome</keyword>
<keyword evidence="8 11" id="KW-0624">Polysaccharide degradation</keyword>
<keyword evidence="5 11" id="KW-0732">Signal</keyword>
<dbReference type="EMBL" id="JAAQHG020000023">
    <property type="protein sequence ID" value="KAL1584907.1"/>
    <property type="molecule type" value="Genomic_DNA"/>
</dbReference>
<evidence type="ECO:0000313" key="13">
    <source>
        <dbReference type="EMBL" id="KAL1584907.1"/>
    </source>
</evidence>
<sequence>MAPKTLLPIAALATAALAQSSSGCNGQATLTSGVQNINNRQYTLKIPDGYDSSKPYRLIFGFHWLGGSMGDVVNGNSVQPWYGLDALSEGSAIFVAPDGIDNGWANQGGSDIEFVDSIIEQVESDLCVDQGSRFATGFSYGGGMSYAVACARAGEFRAVAPIAGGLISGCDGGNDPIAYLGIHGVSDNVLPISGGIELANTFVTNNGCQQKNIEQVAAGSGQSARTDFEGCSQPVSFISWDGGHSGAPFGTSSQLAPDATWEFFTSLDNQAATSAKNASASSNSTSSAAPATSQASGSGSSQQSGGNAGSPPMSGGSGAPSSGSNPWQAPPSNNPWGPPSGSGWRPWSA</sequence>
<reference evidence="13 14" key="1">
    <citation type="journal article" date="2020" name="Microbiol. Resour. Announc.">
        <title>Draft Genome Sequence of a Cladosporium Species Isolated from the Mesophotic Ascidian Didemnum maculosum.</title>
        <authorList>
            <person name="Gioti A."/>
            <person name="Siaperas R."/>
            <person name="Nikolaivits E."/>
            <person name="Le Goff G."/>
            <person name="Ouazzani J."/>
            <person name="Kotoulas G."/>
            <person name="Topakas E."/>
        </authorList>
    </citation>
    <scope>NUCLEOTIDE SEQUENCE [LARGE SCALE GENOMIC DNA]</scope>
    <source>
        <strain evidence="13 14">TM138-S3</strain>
    </source>
</reference>
<evidence type="ECO:0000256" key="4">
    <source>
        <dbReference type="ARBA" id="ARBA00022651"/>
    </source>
</evidence>
<feature type="signal peptide" evidence="11">
    <location>
        <begin position="1"/>
        <end position="18"/>
    </location>
</feature>
<dbReference type="Gene3D" id="3.40.50.1820">
    <property type="entry name" value="alpha/beta hydrolase"/>
    <property type="match status" value="1"/>
</dbReference>
<keyword evidence="3 11" id="KW-0964">Secreted</keyword>
<evidence type="ECO:0000256" key="3">
    <source>
        <dbReference type="ARBA" id="ARBA00022525"/>
    </source>
</evidence>